<reference evidence="3 4" key="1">
    <citation type="journal article" date="2020" name="Nature">
        <title>Six reference-quality genomes reveal evolution of bat adaptations.</title>
        <authorList>
            <person name="Jebb D."/>
            <person name="Huang Z."/>
            <person name="Pippel M."/>
            <person name="Hughes G.M."/>
            <person name="Lavrichenko K."/>
            <person name="Devanna P."/>
            <person name="Winkler S."/>
            <person name="Jermiin L.S."/>
            <person name="Skirmuntt E.C."/>
            <person name="Katzourakis A."/>
            <person name="Burkitt-Gray L."/>
            <person name="Ray D.A."/>
            <person name="Sullivan K.A.M."/>
            <person name="Roscito J.G."/>
            <person name="Kirilenko B.M."/>
            <person name="Davalos L.M."/>
            <person name="Corthals A.P."/>
            <person name="Power M.L."/>
            <person name="Jones G."/>
            <person name="Ransome R.D."/>
            <person name="Dechmann D.K.N."/>
            <person name="Locatelli A.G."/>
            <person name="Puechmaille S.J."/>
            <person name="Fedrigo O."/>
            <person name="Jarvis E.D."/>
            <person name="Hiller M."/>
            <person name="Vernes S.C."/>
            <person name="Myers E.W."/>
            <person name="Teeling E.C."/>
        </authorList>
    </citation>
    <scope>NUCLEOTIDE SEQUENCE [LARGE SCALE GENOMIC DNA]</scope>
    <source>
        <strain evidence="3">MPipKuh1</strain>
        <tissue evidence="3">Flight muscle</tissue>
    </source>
</reference>
<dbReference type="Proteomes" id="UP000558488">
    <property type="component" value="Unassembled WGS sequence"/>
</dbReference>
<dbReference type="EMBL" id="JACAGB010000016">
    <property type="protein sequence ID" value="KAF6320565.1"/>
    <property type="molecule type" value="Genomic_DNA"/>
</dbReference>
<name>A0A7J7V5V0_PIPKU</name>
<keyword evidence="4" id="KW-1185">Reference proteome</keyword>
<dbReference type="InterPro" id="IPR012541">
    <property type="entry name" value="DBP10_C"/>
</dbReference>
<accession>A0A7J7V5V0</accession>
<feature type="region of interest" description="Disordered" evidence="1">
    <location>
        <begin position="98"/>
        <end position="120"/>
    </location>
</feature>
<dbReference type="Pfam" id="PF08147">
    <property type="entry name" value="DBP10CT"/>
    <property type="match status" value="1"/>
</dbReference>
<gene>
    <name evidence="3" type="ORF">mPipKuh1_008561</name>
</gene>
<organism evidence="3 4">
    <name type="scientific">Pipistrellus kuhlii</name>
    <name type="common">Kuhl's pipistrelle</name>
    <dbReference type="NCBI Taxonomy" id="59472"/>
    <lineage>
        <taxon>Eukaryota</taxon>
        <taxon>Metazoa</taxon>
        <taxon>Chordata</taxon>
        <taxon>Craniata</taxon>
        <taxon>Vertebrata</taxon>
        <taxon>Euteleostomi</taxon>
        <taxon>Mammalia</taxon>
        <taxon>Eutheria</taxon>
        <taxon>Laurasiatheria</taxon>
        <taxon>Chiroptera</taxon>
        <taxon>Yangochiroptera</taxon>
        <taxon>Vespertilionidae</taxon>
        <taxon>Pipistrellus</taxon>
    </lineage>
</organism>
<comment type="caution">
    <text evidence="3">The sequence shown here is derived from an EMBL/GenBank/DDBJ whole genome shotgun (WGS) entry which is preliminary data.</text>
</comment>
<evidence type="ECO:0000313" key="3">
    <source>
        <dbReference type="EMBL" id="KAF6320565.1"/>
    </source>
</evidence>
<evidence type="ECO:0000259" key="2">
    <source>
        <dbReference type="SMART" id="SM01123"/>
    </source>
</evidence>
<dbReference type="GO" id="GO:0003724">
    <property type="term" value="F:RNA helicase activity"/>
    <property type="evidence" value="ECO:0007669"/>
    <property type="project" value="InterPro"/>
</dbReference>
<dbReference type="AlphaFoldDB" id="A0A7J7V5V0"/>
<dbReference type="GO" id="GO:0003723">
    <property type="term" value="F:RNA binding"/>
    <property type="evidence" value="ECO:0007669"/>
    <property type="project" value="InterPro"/>
</dbReference>
<feature type="compositionally biased region" description="Basic and acidic residues" evidence="1">
    <location>
        <begin position="101"/>
        <end position="114"/>
    </location>
</feature>
<sequence>MLGRVPQSIVDDEDSGLWNTPEVSLQLWGLGCVADNAQQQYVKLAAFALSGVHQPGPEQPGDAAKWHKDCKAIFSFQQDRKEWQEGLAGLATSCPGLQVEHPGKEEEKPKDFDSKPGLSIGGERGAFEQQVAGAALDLMGDEDQNLTRGWEQLKWDQKKGFLGQSGQEDKKKIKTESSHYISSFYKQDLYGKWKQKQKIAISSMPEPSGLQAFGPVRGIVWVGSSQGMCRR</sequence>
<evidence type="ECO:0000256" key="1">
    <source>
        <dbReference type="SAM" id="MobiDB-lite"/>
    </source>
</evidence>
<dbReference type="SMART" id="SM01123">
    <property type="entry name" value="DBP10CT"/>
    <property type="match status" value="1"/>
</dbReference>
<evidence type="ECO:0000313" key="4">
    <source>
        <dbReference type="Proteomes" id="UP000558488"/>
    </source>
</evidence>
<dbReference type="GO" id="GO:0005524">
    <property type="term" value="F:ATP binding"/>
    <property type="evidence" value="ECO:0007669"/>
    <property type="project" value="InterPro"/>
</dbReference>
<feature type="domain" description="DBP10 C-terminal" evidence="2">
    <location>
        <begin position="137"/>
        <end position="196"/>
    </location>
</feature>
<protein>
    <recommendedName>
        <fullName evidence="2">DBP10 C-terminal domain-containing protein</fullName>
    </recommendedName>
</protein>
<proteinExistence type="predicted"/>
<dbReference type="GO" id="GO:0005634">
    <property type="term" value="C:nucleus"/>
    <property type="evidence" value="ECO:0007669"/>
    <property type="project" value="InterPro"/>
</dbReference>